<protein>
    <submittedName>
        <fullName evidence="2">Uncharacterized protein</fullName>
    </submittedName>
</protein>
<evidence type="ECO:0000313" key="2">
    <source>
        <dbReference type="EMBL" id="GCC43440.1"/>
    </source>
</evidence>
<gene>
    <name evidence="2" type="ORF">chiPu_0027643</name>
</gene>
<feature type="region of interest" description="Disordered" evidence="1">
    <location>
        <begin position="1"/>
        <end position="112"/>
    </location>
</feature>
<dbReference type="EMBL" id="BEZZ01109618">
    <property type="protein sequence ID" value="GCC43440.1"/>
    <property type="molecule type" value="Genomic_DNA"/>
</dbReference>
<accession>A0A401TL93</accession>
<sequence>MEATMLPSQKRKALAPPGSPPRTKSSRVVAAAPGLPGEPSASSRDVGSVGAAPLGSPDDQPGPRADWDVKDEGARECQNTDEACPGPPDHGTEGSAGETAAGLPGDHRNPWLAGEAATHSLGVYIVAVFDGHCR</sequence>
<feature type="compositionally biased region" description="Basic and acidic residues" evidence="1">
    <location>
        <begin position="65"/>
        <end position="75"/>
    </location>
</feature>
<dbReference type="AlphaFoldDB" id="A0A401TL93"/>
<evidence type="ECO:0000313" key="3">
    <source>
        <dbReference type="Proteomes" id="UP000287033"/>
    </source>
</evidence>
<evidence type="ECO:0000256" key="1">
    <source>
        <dbReference type="SAM" id="MobiDB-lite"/>
    </source>
</evidence>
<keyword evidence="3" id="KW-1185">Reference proteome</keyword>
<reference evidence="2 3" key="1">
    <citation type="journal article" date="2018" name="Nat. Ecol. Evol.">
        <title>Shark genomes provide insights into elasmobranch evolution and the origin of vertebrates.</title>
        <authorList>
            <person name="Hara Y"/>
            <person name="Yamaguchi K"/>
            <person name="Onimaru K"/>
            <person name="Kadota M"/>
            <person name="Koyanagi M"/>
            <person name="Keeley SD"/>
            <person name="Tatsumi K"/>
            <person name="Tanaka K"/>
            <person name="Motone F"/>
            <person name="Kageyama Y"/>
            <person name="Nozu R"/>
            <person name="Adachi N"/>
            <person name="Nishimura O"/>
            <person name="Nakagawa R"/>
            <person name="Tanegashima C"/>
            <person name="Kiyatake I"/>
            <person name="Matsumoto R"/>
            <person name="Murakumo K"/>
            <person name="Nishida K"/>
            <person name="Terakita A"/>
            <person name="Kuratani S"/>
            <person name="Sato K"/>
            <person name="Hyodo S Kuraku.S."/>
        </authorList>
    </citation>
    <scope>NUCLEOTIDE SEQUENCE [LARGE SCALE GENOMIC DNA]</scope>
</reference>
<feature type="compositionally biased region" description="Low complexity" evidence="1">
    <location>
        <begin position="93"/>
        <end position="102"/>
    </location>
</feature>
<proteinExistence type="predicted"/>
<comment type="caution">
    <text evidence="2">The sequence shown here is derived from an EMBL/GenBank/DDBJ whole genome shotgun (WGS) entry which is preliminary data.</text>
</comment>
<organism evidence="2 3">
    <name type="scientific">Chiloscyllium punctatum</name>
    <name type="common">Brownbanded bambooshark</name>
    <name type="synonym">Hemiscyllium punctatum</name>
    <dbReference type="NCBI Taxonomy" id="137246"/>
    <lineage>
        <taxon>Eukaryota</taxon>
        <taxon>Metazoa</taxon>
        <taxon>Chordata</taxon>
        <taxon>Craniata</taxon>
        <taxon>Vertebrata</taxon>
        <taxon>Chondrichthyes</taxon>
        <taxon>Elasmobranchii</taxon>
        <taxon>Galeomorphii</taxon>
        <taxon>Galeoidea</taxon>
        <taxon>Orectolobiformes</taxon>
        <taxon>Hemiscylliidae</taxon>
        <taxon>Chiloscyllium</taxon>
    </lineage>
</organism>
<name>A0A401TL93_CHIPU</name>
<dbReference type="Proteomes" id="UP000287033">
    <property type="component" value="Unassembled WGS sequence"/>
</dbReference>